<sequence length="120" mass="14086">MEKAKKPLILLALILIFFTVFLAISNFKINQKKTELDSELQSLENKAKELEQKKNLLESQISQSQNQEYLEEVAREQLNLQKEGEKVVAFPISENQEETKENKPEKQTFWQKIKVFFGIK</sequence>
<evidence type="ECO:0000256" key="1">
    <source>
        <dbReference type="SAM" id="Coils"/>
    </source>
</evidence>
<keyword evidence="1" id="KW-0175">Coiled coil</keyword>
<reference evidence="3" key="1">
    <citation type="submission" date="2017-09" db="EMBL/GenBank/DDBJ databases">
        <title>Depth-based differentiation of microbial function through sediment-hosted aquifers and enrichment of novel symbionts in the deep terrestrial subsurface.</title>
        <authorList>
            <person name="Probst A.J."/>
            <person name="Ladd B."/>
            <person name="Jarett J.K."/>
            <person name="Geller-Mcgrath D.E."/>
            <person name="Sieber C.M.K."/>
            <person name="Emerson J.B."/>
            <person name="Anantharaman K."/>
            <person name="Thomas B.C."/>
            <person name="Malmstrom R."/>
            <person name="Stieglmeier M."/>
            <person name="Klingl A."/>
            <person name="Woyke T."/>
            <person name="Ryan C.M."/>
            <person name="Banfield J.F."/>
        </authorList>
    </citation>
    <scope>NUCLEOTIDE SEQUENCE [LARGE SCALE GENOMIC DNA]</scope>
</reference>
<protein>
    <recommendedName>
        <fullName evidence="4">Septum formation initiator</fullName>
    </recommendedName>
</protein>
<accession>A0A2M6Z417</accession>
<proteinExistence type="predicted"/>
<dbReference type="EMBL" id="PEWP01000013">
    <property type="protein sequence ID" value="PIU47143.1"/>
    <property type="molecule type" value="Genomic_DNA"/>
</dbReference>
<evidence type="ECO:0000313" key="3">
    <source>
        <dbReference type="Proteomes" id="UP000228777"/>
    </source>
</evidence>
<name>A0A2M6Z417_9BACT</name>
<dbReference type="Proteomes" id="UP000228777">
    <property type="component" value="Unassembled WGS sequence"/>
</dbReference>
<organism evidence="2 3">
    <name type="scientific">bacterium (Candidatus Gribaldobacteria) CG07_land_8_20_14_0_80_33_18</name>
    <dbReference type="NCBI Taxonomy" id="2014272"/>
    <lineage>
        <taxon>Bacteria</taxon>
        <taxon>Candidatus Gribaldobacteria</taxon>
    </lineage>
</organism>
<evidence type="ECO:0008006" key="4">
    <source>
        <dbReference type="Google" id="ProtNLM"/>
    </source>
</evidence>
<comment type="caution">
    <text evidence="2">The sequence shown here is derived from an EMBL/GenBank/DDBJ whole genome shotgun (WGS) entry which is preliminary data.</text>
</comment>
<dbReference type="AlphaFoldDB" id="A0A2M6Z417"/>
<dbReference type="Pfam" id="PF04977">
    <property type="entry name" value="DivIC"/>
    <property type="match status" value="1"/>
</dbReference>
<gene>
    <name evidence="2" type="ORF">COS93_00635</name>
</gene>
<feature type="coiled-coil region" evidence="1">
    <location>
        <begin position="26"/>
        <end position="86"/>
    </location>
</feature>
<dbReference type="InterPro" id="IPR007060">
    <property type="entry name" value="FtsL/DivIC"/>
</dbReference>
<evidence type="ECO:0000313" key="2">
    <source>
        <dbReference type="EMBL" id="PIU47143.1"/>
    </source>
</evidence>